<dbReference type="SUPFAM" id="SSF48371">
    <property type="entry name" value="ARM repeat"/>
    <property type="match status" value="1"/>
</dbReference>
<feature type="domain" description="PUM-HD" evidence="4">
    <location>
        <begin position="17"/>
        <end position="369"/>
    </location>
</feature>
<dbReference type="GO" id="GO:0005730">
    <property type="term" value="C:nucleolus"/>
    <property type="evidence" value="ECO:0000318"/>
    <property type="project" value="GO_Central"/>
</dbReference>
<dbReference type="PROSITE" id="PS50302">
    <property type="entry name" value="PUM"/>
    <property type="match status" value="1"/>
</dbReference>
<dbReference type="AlphaFoldDB" id="A9UQ83"/>
<keyword evidence="6" id="KW-1185">Reference proteome</keyword>
<dbReference type="Pfam" id="PF00806">
    <property type="entry name" value="PUF"/>
    <property type="match status" value="2"/>
</dbReference>
<name>A9UQ83_MONBE</name>
<feature type="repeat" description="Pumilio" evidence="3">
    <location>
        <begin position="81"/>
        <end position="116"/>
    </location>
</feature>
<dbReference type="InParanoid" id="A9UQ83"/>
<dbReference type="GeneID" id="5887497"/>
<dbReference type="GO" id="GO:0003729">
    <property type="term" value="F:mRNA binding"/>
    <property type="evidence" value="ECO:0000318"/>
    <property type="project" value="GO_Central"/>
</dbReference>
<evidence type="ECO:0000256" key="1">
    <source>
        <dbReference type="ARBA" id="ARBA00022737"/>
    </source>
</evidence>
<dbReference type="EMBL" id="CH991543">
    <property type="protein sequence ID" value="EDQ93003.1"/>
    <property type="molecule type" value="Genomic_DNA"/>
</dbReference>
<dbReference type="PANTHER" id="PTHR13389:SF0">
    <property type="entry name" value="PUMILIO HOMOLOG 3"/>
    <property type="match status" value="1"/>
</dbReference>
<organism evidence="5 6">
    <name type="scientific">Monosiga brevicollis</name>
    <name type="common">Choanoflagellate</name>
    <dbReference type="NCBI Taxonomy" id="81824"/>
    <lineage>
        <taxon>Eukaryota</taxon>
        <taxon>Choanoflagellata</taxon>
        <taxon>Craspedida</taxon>
        <taxon>Salpingoecidae</taxon>
        <taxon>Monosiga</taxon>
    </lineage>
</organism>
<reference evidence="5 6" key="1">
    <citation type="journal article" date="2008" name="Nature">
        <title>The genome of the choanoflagellate Monosiga brevicollis and the origin of metazoans.</title>
        <authorList>
            <consortium name="JGI Sequencing"/>
            <person name="King N."/>
            <person name="Westbrook M.J."/>
            <person name="Young S.L."/>
            <person name="Kuo A."/>
            <person name="Abedin M."/>
            <person name="Chapman J."/>
            <person name="Fairclough S."/>
            <person name="Hellsten U."/>
            <person name="Isogai Y."/>
            <person name="Letunic I."/>
            <person name="Marr M."/>
            <person name="Pincus D."/>
            <person name="Putnam N."/>
            <person name="Rokas A."/>
            <person name="Wright K.J."/>
            <person name="Zuzow R."/>
            <person name="Dirks W."/>
            <person name="Good M."/>
            <person name="Goodstein D."/>
            <person name="Lemons D."/>
            <person name="Li W."/>
            <person name="Lyons J.B."/>
            <person name="Morris A."/>
            <person name="Nichols S."/>
            <person name="Richter D.J."/>
            <person name="Salamov A."/>
            <person name="Bork P."/>
            <person name="Lim W.A."/>
            <person name="Manning G."/>
            <person name="Miller W.T."/>
            <person name="McGinnis W."/>
            <person name="Shapiro H."/>
            <person name="Tjian R."/>
            <person name="Grigoriev I.V."/>
            <person name="Rokhsar D."/>
        </authorList>
    </citation>
    <scope>NUCLEOTIDE SEQUENCE [LARGE SCALE GENOMIC DNA]</scope>
    <source>
        <strain evidence="6">MX1 / ATCC 50154</strain>
    </source>
</reference>
<dbReference type="eggNOG" id="KOG2050">
    <property type="taxonomic scope" value="Eukaryota"/>
</dbReference>
<dbReference type="OMA" id="YGPEFSI"/>
<dbReference type="InterPro" id="IPR001313">
    <property type="entry name" value="Pumilio_RNA-bd_rpt"/>
</dbReference>
<protein>
    <recommendedName>
        <fullName evidence="4">PUM-HD domain-containing protein</fullName>
    </recommendedName>
</protein>
<dbReference type="InterPro" id="IPR033133">
    <property type="entry name" value="PUM-HD"/>
</dbReference>
<sequence>RTQRKMASNPNYSLLQDLKALWEKARQKRLARAERQPIINRMLELSLGSLHSIIFQHDAARIVQCMIRYGSAEQREKIHAELVDHTLDLCRSKYSRHIVPKLLQFGTRAQRAAIIRQFYGHVRKLIRQRIASTVLASAFIDYATAPERKALLAEFYGPQFALFKDDAAQDVMQIVADQPTKKPYILRHMKQTLLPMLEKGLCSHLILHRALLQYLQLADGTERAEMIDNVKELLVEMLHTQDGARLTIFCLEHTSAKDRKVIVRSFKPYVIKICMEEYGYLALLAALDVVDDTVLLRKMILSEMEGSILEIAQDMYGRRVLFYLSSHRDKLYLSPQLYQSLEALDANEHTKKPMDTRRQELLAAASPMLLNLVAEHAAELCREGQTALLVKAILTNCVGDPTAAYEAI</sequence>
<gene>
    <name evidence="5" type="ORF">MONBRDRAFT_506</name>
</gene>
<dbReference type="InterPro" id="IPR016024">
    <property type="entry name" value="ARM-type_fold"/>
</dbReference>
<dbReference type="FunCoup" id="A9UQ83">
    <property type="interactions" value="1242"/>
</dbReference>
<feature type="non-terminal residue" evidence="5">
    <location>
        <position position="1"/>
    </location>
</feature>
<dbReference type="RefSeq" id="XP_001742765.1">
    <property type="nucleotide sequence ID" value="XM_001742713.1"/>
</dbReference>
<evidence type="ECO:0000256" key="2">
    <source>
        <dbReference type="ARBA" id="ARBA00022884"/>
    </source>
</evidence>
<evidence type="ECO:0000313" key="5">
    <source>
        <dbReference type="EMBL" id="EDQ93003.1"/>
    </source>
</evidence>
<accession>A9UQ83</accession>
<dbReference type="Proteomes" id="UP000001357">
    <property type="component" value="Unassembled WGS sequence"/>
</dbReference>
<dbReference type="PROSITE" id="PS50303">
    <property type="entry name" value="PUM_HD"/>
    <property type="match status" value="1"/>
</dbReference>
<dbReference type="KEGG" id="mbr:MONBRDRAFT_506"/>
<evidence type="ECO:0000259" key="4">
    <source>
        <dbReference type="PROSITE" id="PS50303"/>
    </source>
</evidence>
<dbReference type="SMART" id="SM00025">
    <property type="entry name" value="Pumilio"/>
    <property type="match status" value="6"/>
</dbReference>
<keyword evidence="2" id="KW-0694">RNA-binding</keyword>
<keyword evidence="1" id="KW-0677">Repeat</keyword>
<proteinExistence type="predicted"/>
<dbReference type="Pfam" id="PF08144">
    <property type="entry name" value="CPL"/>
    <property type="match status" value="1"/>
</dbReference>
<dbReference type="FunFam" id="1.25.10.10:FF:001047">
    <property type="entry name" value="Predicted protein"/>
    <property type="match status" value="1"/>
</dbReference>
<dbReference type="InterPro" id="IPR012959">
    <property type="entry name" value="CPL_dom"/>
</dbReference>
<dbReference type="InterPro" id="IPR040059">
    <property type="entry name" value="PUM3"/>
</dbReference>
<evidence type="ECO:0000313" key="6">
    <source>
        <dbReference type="Proteomes" id="UP000001357"/>
    </source>
</evidence>
<dbReference type="PANTHER" id="PTHR13389">
    <property type="entry name" value="PUMILIO HOMOLOG 3"/>
    <property type="match status" value="1"/>
</dbReference>
<dbReference type="Gene3D" id="1.25.10.10">
    <property type="entry name" value="Leucine-rich Repeat Variant"/>
    <property type="match status" value="2"/>
</dbReference>
<feature type="non-terminal residue" evidence="5">
    <location>
        <position position="408"/>
    </location>
</feature>
<dbReference type="GO" id="GO:0006417">
    <property type="term" value="P:regulation of translation"/>
    <property type="evidence" value="ECO:0000318"/>
    <property type="project" value="GO_Central"/>
</dbReference>
<dbReference type="InterPro" id="IPR011989">
    <property type="entry name" value="ARM-like"/>
</dbReference>
<evidence type="ECO:0000256" key="3">
    <source>
        <dbReference type="PROSITE-ProRule" id="PRU00317"/>
    </source>
</evidence>
<dbReference type="STRING" id="81824.A9UQ83"/>